<evidence type="ECO:0000313" key="2">
    <source>
        <dbReference type="EMBL" id="TEB37120.1"/>
    </source>
</evidence>
<evidence type="ECO:0000256" key="1">
    <source>
        <dbReference type="SAM" id="MobiDB-lite"/>
    </source>
</evidence>
<keyword evidence="3" id="KW-1185">Reference proteome</keyword>
<comment type="caution">
    <text evidence="2">The sequence shown here is derived from an EMBL/GenBank/DDBJ whole genome shotgun (WGS) entry which is preliminary data.</text>
</comment>
<proteinExistence type="predicted"/>
<feature type="compositionally biased region" description="Basic and acidic residues" evidence="1">
    <location>
        <begin position="1"/>
        <end position="11"/>
    </location>
</feature>
<protein>
    <submittedName>
        <fullName evidence="2">Uncharacterized protein</fullName>
    </submittedName>
</protein>
<feature type="region of interest" description="Disordered" evidence="1">
    <location>
        <begin position="1"/>
        <end position="48"/>
    </location>
</feature>
<dbReference type="OrthoDB" id="9451547at2759"/>
<dbReference type="Proteomes" id="UP000298030">
    <property type="component" value="Unassembled WGS sequence"/>
</dbReference>
<sequence length="123" mass="13314">MQSTRKAKDQKLLAWQDTPKKPDLPENLSLKIPSFTTGTSTTVSSTTKPVGKNLLWTSAATAGTPAGSPASISPLDSPSLRGSGLRTPGRGRYSLGMNPFEKQPDISTKRHRLCLDHERVSLR</sequence>
<evidence type="ECO:0000313" key="3">
    <source>
        <dbReference type="Proteomes" id="UP000298030"/>
    </source>
</evidence>
<accession>A0A4Y7TSG8</accession>
<name>A0A4Y7TSG8_COPMI</name>
<dbReference type="AlphaFoldDB" id="A0A4Y7TSG8"/>
<organism evidence="2 3">
    <name type="scientific">Coprinellus micaceus</name>
    <name type="common">Glistening ink-cap mushroom</name>
    <name type="synonym">Coprinus micaceus</name>
    <dbReference type="NCBI Taxonomy" id="71717"/>
    <lineage>
        <taxon>Eukaryota</taxon>
        <taxon>Fungi</taxon>
        <taxon>Dikarya</taxon>
        <taxon>Basidiomycota</taxon>
        <taxon>Agaricomycotina</taxon>
        <taxon>Agaricomycetes</taxon>
        <taxon>Agaricomycetidae</taxon>
        <taxon>Agaricales</taxon>
        <taxon>Agaricineae</taxon>
        <taxon>Psathyrellaceae</taxon>
        <taxon>Coprinellus</taxon>
    </lineage>
</organism>
<feature type="compositionally biased region" description="Low complexity" evidence="1">
    <location>
        <begin position="34"/>
        <end position="47"/>
    </location>
</feature>
<dbReference type="EMBL" id="QPFP01000004">
    <property type="protein sequence ID" value="TEB37120.1"/>
    <property type="molecule type" value="Genomic_DNA"/>
</dbReference>
<reference evidence="2 3" key="1">
    <citation type="journal article" date="2019" name="Nat. Ecol. Evol.">
        <title>Megaphylogeny resolves global patterns of mushroom evolution.</title>
        <authorList>
            <person name="Varga T."/>
            <person name="Krizsan K."/>
            <person name="Foldi C."/>
            <person name="Dima B."/>
            <person name="Sanchez-Garcia M."/>
            <person name="Sanchez-Ramirez S."/>
            <person name="Szollosi G.J."/>
            <person name="Szarkandi J.G."/>
            <person name="Papp V."/>
            <person name="Albert L."/>
            <person name="Andreopoulos W."/>
            <person name="Angelini C."/>
            <person name="Antonin V."/>
            <person name="Barry K.W."/>
            <person name="Bougher N.L."/>
            <person name="Buchanan P."/>
            <person name="Buyck B."/>
            <person name="Bense V."/>
            <person name="Catcheside P."/>
            <person name="Chovatia M."/>
            <person name="Cooper J."/>
            <person name="Damon W."/>
            <person name="Desjardin D."/>
            <person name="Finy P."/>
            <person name="Geml J."/>
            <person name="Haridas S."/>
            <person name="Hughes K."/>
            <person name="Justo A."/>
            <person name="Karasinski D."/>
            <person name="Kautmanova I."/>
            <person name="Kiss B."/>
            <person name="Kocsube S."/>
            <person name="Kotiranta H."/>
            <person name="LaButti K.M."/>
            <person name="Lechner B.E."/>
            <person name="Liimatainen K."/>
            <person name="Lipzen A."/>
            <person name="Lukacs Z."/>
            <person name="Mihaltcheva S."/>
            <person name="Morgado L.N."/>
            <person name="Niskanen T."/>
            <person name="Noordeloos M.E."/>
            <person name="Ohm R.A."/>
            <person name="Ortiz-Santana B."/>
            <person name="Ovrebo C."/>
            <person name="Racz N."/>
            <person name="Riley R."/>
            <person name="Savchenko A."/>
            <person name="Shiryaev A."/>
            <person name="Soop K."/>
            <person name="Spirin V."/>
            <person name="Szebenyi C."/>
            <person name="Tomsovsky M."/>
            <person name="Tulloss R.E."/>
            <person name="Uehling J."/>
            <person name="Grigoriev I.V."/>
            <person name="Vagvolgyi C."/>
            <person name="Papp T."/>
            <person name="Martin F.M."/>
            <person name="Miettinen O."/>
            <person name="Hibbett D.S."/>
            <person name="Nagy L.G."/>
        </authorList>
    </citation>
    <scope>NUCLEOTIDE SEQUENCE [LARGE SCALE GENOMIC DNA]</scope>
    <source>
        <strain evidence="2 3">FP101781</strain>
    </source>
</reference>
<feature type="compositionally biased region" description="Low complexity" evidence="1">
    <location>
        <begin position="60"/>
        <end position="71"/>
    </location>
</feature>
<gene>
    <name evidence="2" type="ORF">FA13DRAFT_889108</name>
</gene>
<feature type="region of interest" description="Disordered" evidence="1">
    <location>
        <begin position="60"/>
        <end position="105"/>
    </location>
</feature>